<protein>
    <recommendedName>
        <fullName evidence="3">Titin</fullName>
    </recommendedName>
</protein>
<accession>A0A1E1WLP9</accession>
<evidence type="ECO:0000313" key="2">
    <source>
        <dbReference type="EMBL" id="JAT87781.1"/>
    </source>
</evidence>
<feature type="non-terminal residue" evidence="2">
    <location>
        <position position="362"/>
    </location>
</feature>
<name>A0A1E1WLP9_PECGO</name>
<gene>
    <name evidence="2" type="ORF">g.15508</name>
</gene>
<dbReference type="EMBL" id="GDQN01003273">
    <property type="protein sequence ID" value="JAT87781.1"/>
    <property type="molecule type" value="Transcribed_RNA"/>
</dbReference>
<feature type="compositionally biased region" description="Low complexity" evidence="1">
    <location>
        <begin position="177"/>
        <end position="186"/>
    </location>
</feature>
<evidence type="ECO:0008006" key="3">
    <source>
        <dbReference type="Google" id="ProtNLM"/>
    </source>
</evidence>
<feature type="non-terminal residue" evidence="2">
    <location>
        <position position="1"/>
    </location>
</feature>
<proteinExistence type="predicted"/>
<dbReference type="AlphaFoldDB" id="A0A1E1WLP9"/>
<evidence type="ECO:0000256" key="1">
    <source>
        <dbReference type="SAM" id="MobiDB-lite"/>
    </source>
</evidence>
<feature type="region of interest" description="Disordered" evidence="1">
    <location>
        <begin position="176"/>
        <end position="196"/>
    </location>
</feature>
<organism evidence="2">
    <name type="scientific">Pectinophora gossypiella</name>
    <name type="common">Cotton pink bollworm</name>
    <name type="synonym">Depressaria gossypiella</name>
    <dbReference type="NCBI Taxonomy" id="13191"/>
    <lineage>
        <taxon>Eukaryota</taxon>
        <taxon>Metazoa</taxon>
        <taxon>Ecdysozoa</taxon>
        <taxon>Arthropoda</taxon>
        <taxon>Hexapoda</taxon>
        <taxon>Insecta</taxon>
        <taxon>Pterygota</taxon>
        <taxon>Neoptera</taxon>
        <taxon>Endopterygota</taxon>
        <taxon>Lepidoptera</taxon>
        <taxon>Glossata</taxon>
        <taxon>Ditrysia</taxon>
        <taxon>Gelechioidea</taxon>
        <taxon>Gelechiidae</taxon>
        <taxon>Apatetrinae</taxon>
        <taxon>Pectinophora</taxon>
    </lineage>
</organism>
<sequence length="362" mass="40976">IRKKKGPAEEVTEITTVTKDDEAPITTVTVKEEKQPEDKQTEIVELPEEFTVEETTTPEGKTKHKKITKRIIKKKVGPKVETTVIKTEQEDNEKPVVSIHKTEELEDETTTLLQDLTKPDQAEIVQEEPETVSVTKIKTETGEIKSVKTTKRVVKKKKGRKNEVTEITTVQKDDETPVTTVTVTEEQVPEEEDTKPVEIIELPEETTVEEVGPGVTKQVKKSKKIIRKKKGPAEEVTEITTVTKDDEAPITTVTVKEEKQPEDKQTEIVELPEEFTIEETKTPEGKTKHKKVTKRIIKKKVGPKVETTVIKTEQEDNKEPVISIHKTEELQDETTTLLQDLTKPEQAEIIQEEPETVSVTKT</sequence>
<dbReference type="OrthoDB" id="6612025at2759"/>
<reference evidence="2" key="1">
    <citation type="submission" date="2015-09" db="EMBL/GenBank/DDBJ databases">
        <title>De novo assembly of Pectinophora gossypiella (Pink Bollworm) gut transcriptome.</title>
        <authorList>
            <person name="Tassone E.E."/>
        </authorList>
    </citation>
    <scope>NUCLEOTIDE SEQUENCE</scope>
</reference>